<feature type="compositionally biased region" description="Acidic residues" evidence="3">
    <location>
        <begin position="181"/>
        <end position="190"/>
    </location>
</feature>
<proteinExistence type="predicted"/>
<feature type="compositionally biased region" description="Acidic residues" evidence="3">
    <location>
        <begin position="24"/>
        <end position="37"/>
    </location>
</feature>
<feature type="compositionally biased region" description="Basic and acidic residues" evidence="3">
    <location>
        <begin position="496"/>
        <end position="521"/>
    </location>
</feature>
<dbReference type="SMART" id="SM00360">
    <property type="entry name" value="RRM"/>
    <property type="match status" value="2"/>
</dbReference>
<dbReference type="CDD" id="cd00590">
    <property type="entry name" value="RRM_SF"/>
    <property type="match status" value="1"/>
</dbReference>
<dbReference type="GO" id="GO:0003723">
    <property type="term" value="F:RNA binding"/>
    <property type="evidence" value="ECO:0007669"/>
    <property type="project" value="UniProtKB-UniRule"/>
</dbReference>
<feature type="region of interest" description="Disordered" evidence="3">
    <location>
        <begin position="462"/>
        <end position="584"/>
    </location>
</feature>
<gene>
    <name evidence="5" type="ORF">GUJ93_ZPchr0010g9456</name>
</gene>
<feature type="compositionally biased region" description="Low complexity" evidence="3">
    <location>
        <begin position="51"/>
        <end position="68"/>
    </location>
</feature>
<dbReference type="OrthoDB" id="3800936at2759"/>
<keyword evidence="6" id="KW-1185">Reference proteome</keyword>
<dbReference type="InterPro" id="IPR000504">
    <property type="entry name" value="RRM_dom"/>
</dbReference>
<feature type="domain" description="RRM" evidence="4">
    <location>
        <begin position="244"/>
        <end position="323"/>
    </location>
</feature>
<name>A0A8J6BJ29_ZIZPA</name>
<dbReference type="AlphaFoldDB" id="A0A8J6BJ29"/>
<evidence type="ECO:0000259" key="4">
    <source>
        <dbReference type="PROSITE" id="PS50102"/>
    </source>
</evidence>
<dbReference type="Proteomes" id="UP000729402">
    <property type="component" value="Unassembled WGS sequence"/>
</dbReference>
<keyword evidence="1 2" id="KW-0694">RNA-binding</keyword>
<evidence type="ECO:0000256" key="1">
    <source>
        <dbReference type="ARBA" id="ARBA00022884"/>
    </source>
</evidence>
<dbReference type="Pfam" id="PF00076">
    <property type="entry name" value="RRM_1"/>
    <property type="match status" value="2"/>
</dbReference>
<dbReference type="PANTHER" id="PTHR21245">
    <property type="entry name" value="HETEROGENEOUS NUCLEAR RIBONUCLEOPROTEIN"/>
    <property type="match status" value="1"/>
</dbReference>
<feature type="domain" description="RRM" evidence="4">
    <location>
        <begin position="336"/>
        <end position="412"/>
    </location>
</feature>
<feature type="region of interest" description="Disordered" evidence="3">
    <location>
        <begin position="1"/>
        <end position="225"/>
    </location>
</feature>
<sequence length="726" mass="79768">MAVENRDEAVPDAVPPNQAKEAEENANEEEMSEDPMEAGESGEGTAEERAVAPTGDDAAAAAGSGVVTKEAGKEETAVVMAITEEGDQETGVEPVEEEPKEVMEVDEEPVEAVEEDEEAEDEDPEEAEDEEPQEAVEEPEDEDPEGAVEEPEEAEVEDGAEEDEGVEDEATDVSKEFASVDADEEPEEAQDEGKHGNSNKDKFADQLSNDEDAGGHENDDPPNDELDKLMLVLASDPDGNDGNFEIFVGGLPKDCVDEDIKVVFSQCGEIESIRIIRNPETKKHKGIAFVRYADTDASKKALAEFKDGIKVKGKKVRVSVAQPPRESNEKLLVEVKGVYLEHVPCSWNEKDIEECCQGYGKIQNVRLLRSKKKYYSFVEFSSRKSALACVEGINNAGISDGDVKLVASLARPPRKVQVANKSVKGGFKVNSGATSKGADKSKMKRDQVQEIVVKNKSHHKLLKADEIKHPSQGDVEVPQISTHSKGKVKVGKRKNTSIDERQLKKARKNCDESKPPSHDGAKVLQTSTHSKGKGKAEKIKNTSVNERPLKKAWTNRDENKLPTQGDVDIPQTSSRSKGKKKFRKNKTIAVNERPVNKARRNGNMKHPAGPRYTTNNQPYPGVGATFRSKPHAHDLEPHAGIIPLVNRAQRTRAHDNLRTAPYNIHQISDFPYARERAAPQPAYSVHTSNAAGYETGYAYTYHPPPPPPPSISYHPGSGPYIPRRYY</sequence>
<evidence type="ECO:0000313" key="5">
    <source>
        <dbReference type="EMBL" id="KAG8088169.1"/>
    </source>
</evidence>
<feature type="region of interest" description="Disordered" evidence="3">
    <location>
        <begin position="598"/>
        <end position="617"/>
    </location>
</feature>
<feature type="compositionally biased region" description="Basic residues" evidence="3">
    <location>
        <begin position="484"/>
        <end position="495"/>
    </location>
</feature>
<reference evidence="5" key="2">
    <citation type="submission" date="2021-02" db="EMBL/GenBank/DDBJ databases">
        <authorList>
            <person name="Kimball J.A."/>
            <person name="Haas M.W."/>
            <person name="Macchietto M."/>
            <person name="Kono T."/>
            <person name="Duquette J."/>
            <person name="Shao M."/>
        </authorList>
    </citation>
    <scope>NUCLEOTIDE SEQUENCE</scope>
    <source>
        <tissue evidence="5">Fresh leaf tissue</tissue>
    </source>
</reference>
<protein>
    <recommendedName>
        <fullName evidence="4">RRM domain-containing protein</fullName>
    </recommendedName>
</protein>
<organism evidence="5 6">
    <name type="scientific">Zizania palustris</name>
    <name type="common">Northern wild rice</name>
    <dbReference type="NCBI Taxonomy" id="103762"/>
    <lineage>
        <taxon>Eukaryota</taxon>
        <taxon>Viridiplantae</taxon>
        <taxon>Streptophyta</taxon>
        <taxon>Embryophyta</taxon>
        <taxon>Tracheophyta</taxon>
        <taxon>Spermatophyta</taxon>
        <taxon>Magnoliopsida</taxon>
        <taxon>Liliopsida</taxon>
        <taxon>Poales</taxon>
        <taxon>Poaceae</taxon>
        <taxon>BOP clade</taxon>
        <taxon>Oryzoideae</taxon>
        <taxon>Oryzeae</taxon>
        <taxon>Zizaniinae</taxon>
        <taxon>Zizania</taxon>
    </lineage>
</organism>
<evidence type="ECO:0000313" key="6">
    <source>
        <dbReference type="Proteomes" id="UP000729402"/>
    </source>
</evidence>
<evidence type="ECO:0000256" key="2">
    <source>
        <dbReference type="PROSITE-ProRule" id="PRU00176"/>
    </source>
</evidence>
<feature type="compositionally biased region" description="Basic and acidic residues" evidence="3">
    <location>
        <begin position="191"/>
        <end position="204"/>
    </location>
</feature>
<accession>A0A8J6BJ29</accession>
<feature type="compositionally biased region" description="Acidic residues" evidence="3">
    <location>
        <begin position="84"/>
        <end position="171"/>
    </location>
</feature>
<evidence type="ECO:0000256" key="3">
    <source>
        <dbReference type="SAM" id="MobiDB-lite"/>
    </source>
</evidence>
<comment type="caution">
    <text evidence="5">The sequence shown here is derived from an EMBL/GenBank/DDBJ whole genome shotgun (WGS) entry which is preliminary data.</text>
</comment>
<dbReference type="EMBL" id="JAAALK010000082">
    <property type="protein sequence ID" value="KAG8088169.1"/>
    <property type="molecule type" value="Genomic_DNA"/>
</dbReference>
<reference evidence="5" key="1">
    <citation type="journal article" date="2021" name="bioRxiv">
        <title>Whole Genome Assembly and Annotation of Northern Wild Rice, Zizania palustris L., Supports a Whole Genome Duplication in the Zizania Genus.</title>
        <authorList>
            <person name="Haas M."/>
            <person name="Kono T."/>
            <person name="Macchietto M."/>
            <person name="Millas R."/>
            <person name="McGilp L."/>
            <person name="Shao M."/>
            <person name="Duquette J."/>
            <person name="Hirsch C.N."/>
            <person name="Kimball J."/>
        </authorList>
    </citation>
    <scope>NUCLEOTIDE SEQUENCE</scope>
    <source>
        <tissue evidence="5">Fresh leaf tissue</tissue>
    </source>
</reference>
<feature type="compositionally biased region" description="Basic and acidic residues" evidence="3">
    <location>
        <begin position="462"/>
        <end position="471"/>
    </location>
</feature>
<dbReference type="PROSITE" id="PS50102">
    <property type="entry name" value="RRM"/>
    <property type="match status" value="2"/>
</dbReference>